<feature type="region of interest" description="Disordered" evidence="1">
    <location>
        <begin position="330"/>
        <end position="355"/>
    </location>
</feature>
<feature type="signal peptide" evidence="2">
    <location>
        <begin position="1"/>
        <end position="18"/>
    </location>
</feature>
<keyword evidence="2" id="KW-0732">Signal</keyword>
<dbReference type="AlphaFoldDB" id="A0AAD6XM32"/>
<dbReference type="Proteomes" id="UP001222325">
    <property type="component" value="Unassembled WGS sequence"/>
</dbReference>
<accession>A0AAD6XM32</accession>
<organism evidence="3 4">
    <name type="scientific">Mycena belliarum</name>
    <dbReference type="NCBI Taxonomy" id="1033014"/>
    <lineage>
        <taxon>Eukaryota</taxon>
        <taxon>Fungi</taxon>
        <taxon>Dikarya</taxon>
        <taxon>Basidiomycota</taxon>
        <taxon>Agaricomycotina</taxon>
        <taxon>Agaricomycetes</taxon>
        <taxon>Agaricomycetidae</taxon>
        <taxon>Agaricales</taxon>
        <taxon>Marasmiineae</taxon>
        <taxon>Mycenaceae</taxon>
        <taxon>Mycena</taxon>
    </lineage>
</organism>
<dbReference type="InterPro" id="IPR052953">
    <property type="entry name" value="Ser-rich/MCO-related"/>
</dbReference>
<evidence type="ECO:0000256" key="2">
    <source>
        <dbReference type="SAM" id="SignalP"/>
    </source>
</evidence>
<feature type="compositionally biased region" description="Low complexity" evidence="1">
    <location>
        <begin position="344"/>
        <end position="355"/>
    </location>
</feature>
<name>A0AAD6XM32_9AGAR</name>
<dbReference type="CDD" id="cd00920">
    <property type="entry name" value="Cupredoxin"/>
    <property type="match status" value="2"/>
</dbReference>
<protein>
    <recommendedName>
        <fullName evidence="5">Cupredoxin</fullName>
    </recommendedName>
</protein>
<keyword evidence="4" id="KW-1185">Reference proteome</keyword>
<dbReference type="SUPFAM" id="SSF49503">
    <property type="entry name" value="Cupredoxins"/>
    <property type="match status" value="2"/>
</dbReference>
<dbReference type="Gene3D" id="2.60.40.420">
    <property type="entry name" value="Cupredoxins - blue copper proteins"/>
    <property type="match status" value="2"/>
</dbReference>
<evidence type="ECO:0000313" key="3">
    <source>
        <dbReference type="EMBL" id="KAJ7074993.1"/>
    </source>
</evidence>
<evidence type="ECO:0000256" key="1">
    <source>
        <dbReference type="SAM" id="MobiDB-lite"/>
    </source>
</evidence>
<dbReference type="EMBL" id="JARJCN010000106">
    <property type="protein sequence ID" value="KAJ7074993.1"/>
    <property type="molecule type" value="Genomic_DNA"/>
</dbReference>
<evidence type="ECO:0000313" key="4">
    <source>
        <dbReference type="Proteomes" id="UP001222325"/>
    </source>
</evidence>
<comment type="caution">
    <text evidence="3">The sequence shown here is derived from an EMBL/GenBank/DDBJ whole genome shotgun (WGS) entry which is preliminary data.</text>
</comment>
<proteinExistence type="predicted"/>
<feature type="chain" id="PRO_5042257096" description="Cupredoxin" evidence="2">
    <location>
        <begin position="19"/>
        <end position="379"/>
    </location>
</feature>
<feature type="compositionally biased region" description="Gly residues" evidence="1">
    <location>
        <begin position="333"/>
        <end position="343"/>
    </location>
</feature>
<reference evidence="3" key="1">
    <citation type="submission" date="2023-03" db="EMBL/GenBank/DDBJ databases">
        <title>Massive genome expansion in bonnet fungi (Mycena s.s.) driven by repeated elements and novel gene families across ecological guilds.</title>
        <authorList>
            <consortium name="Lawrence Berkeley National Laboratory"/>
            <person name="Harder C.B."/>
            <person name="Miyauchi S."/>
            <person name="Viragh M."/>
            <person name="Kuo A."/>
            <person name="Thoen E."/>
            <person name="Andreopoulos B."/>
            <person name="Lu D."/>
            <person name="Skrede I."/>
            <person name="Drula E."/>
            <person name="Henrissat B."/>
            <person name="Morin E."/>
            <person name="Kohler A."/>
            <person name="Barry K."/>
            <person name="LaButti K."/>
            <person name="Morin E."/>
            <person name="Salamov A."/>
            <person name="Lipzen A."/>
            <person name="Mereny Z."/>
            <person name="Hegedus B."/>
            <person name="Baldrian P."/>
            <person name="Stursova M."/>
            <person name="Weitz H."/>
            <person name="Taylor A."/>
            <person name="Grigoriev I.V."/>
            <person name="Nagy L.G."/>
            <person name="Martin F."/>
            <person name="Kauserud H."/>
        </authorList>
    </citation>
    <scope>NUCLEOTIDE SEQUENCE</scope>
    <source>
        <strain evidence="3">CBHHK173m</strain>
    </source>
</reference>
<dbReference type="InterPro" id="IPR008972">
    <property type="entry name" value="Cupredoxin"/>
</dbReference>
<dbReference type="PANTHER" id="PTHR34883:SF15">
    <property type="entry name" value="EXTRACELLULAR SERINE-RICH PROTEIN"/>
    <property type="match status" value="1"/>
</dbReference>
<gene>
    <name evidence="3" type="ORF">B0H15DRAFT_43590</name>
</gene>
<evidence type="ECO:0008006" key="5">
    <source>
        <dbReference type="Google" id="ProtNLM"/>
    </source>
</evidence>
<dbReference type="PANTHER" id="PTHR34883">
    <property type="entry name" value="SERINE-RICH PROTEIN, PUTATIVE-RELATED-RELATED"/>
    <property type="match status" value="1"/>
</dbReference>
<sequence>MTISALALVFGLLPAALGATFTVQVGPGGQLVYDPPQITAVKGDTVTFVFNPKNHTVTQSNFDTPCVPNGGATSGFRPVSNTSALLDQWQFVLADDTKPAWFHCEQTGHCGKGMVFAINAPADPDPHSFSAFQALAIKINGTGDSSASAPANTGSYTTPPAQSWATATATISNAASTWTTVYTSYDGTPAPTYAAQPVDHKILVGADGLNYTPSNISAAVGDTVTFEFHPKNHTVTQSSFLAPCKALGETSTTGQVGFKSGFRPVADNATDFPTFQITINDTAPIWGYCGQQGPPVHCTSGMVFSINAVETGPNNFAAFKELAMRSGSNTNAGAGGSGTGSGSAPGASGSSKPNGALGESSVSGAALVLGAFAGLAALL</sequence>